<proteinExistence type="inferred from homology"/>
<dbReference type="InterPro" id="IPR033756">
    <property type="entry name" value="YlxH/NBP35"/>
</dbReference>
<dbReference type="FunFam" id="3.40.50.300:FF:001278">
    <property type="entry name" value="Iron-sulfur cluster carrier protein"/>
    <property type="match status" value="1"/>
</dbReference>
<evidence type="ECO:0000256" key="3">
    <source>
        <dbReference type="ARBA" id="ARBA00022840"/>
    </source>
</evidence>
<dbReference type="InterPro" id="IPR044304">
    <property type="entry name" value="NUBPL-like"/>
</dbReference>
<dbReference type="GO" id="GO:0140663">
    <property type="term" value="F:ATP-dependent FeS chaperone activity"/>
    <property type="evidence" value="ECO:0007669"/>
    <property type="project" value="InterPro"/>
</dbReference>
<dbReference type="HAMAP" id="MF_02040">
    <property type="entry name" value="Mrp_NBP35"/>
    <property type="match status" value="1"/>
</dbReference>
<evidence type="ECO:0000256" key="6">
    <source>
        <dbReference type="ARBA" id="ARBA00024036"/>
    </source>
</evidence>
<dbReference type="GO" id="GO:0051539">
    <property type="term" value="F:4 iron, 4 sulfur cluster binding"/>
    <property type="evidence" value="ECO:0007669"/>
    <property type="project" value="TreeGrafter"/>
</dbReference>
<dbReference type="VEuPathDB" id="FungiDB:BTJ68_07810"/>
<keyword evidence="3" id="KW-0067">ATP-binding</keyword>
<dbReference type="GO" id="GO:0046872">
    <property type="term" value="F:metal ion binding"/>
    <property type="evidence" value="ECO:0007669"/>
    <property type="project" value="UniProtKB-KW"/>
</dbReference>
<sequence>MDSLLHGCLRLPAVVRSHAFGIALGRRAISTSQCLRQGHENPLAFTERTTIKCVKADSFKGSPSIRNATKLGCSDETRYVLQHSGSTETVLMTIPGLPEKRPIPNVTKIVAVSSAKGGVGKSTVAVNLALAAARQGVATGILDTDIYGPSIPTLLGLEGLEPELDSNNRLMPLTAYGLRAMSMGFLVPQDSPIAWRGLMVQKAMNQLMFEVSWPKLDLLILDLPPGTGDVQLTIAQSLVLAGAIIISTPQDLALRDAVRGVDFYKKTNVDIFGMVQNMSSFTCTGCGQNHDIFGLDGKLWALTVSLAITLTIIIAGAKKKCEQIGVNLLGDIPLHPQICSDADTGKPTVVANPEGPQAQAFSKIAQELISKLNLI</sequence>
<dbReference type="PANTHER" id="PTHR42961">
    <property type="entry name" value="IRON-SULFUR PROTEIN NUBPL"/>
    <property type="match status" value="1"/>
</dbReference>
<protein>
    <recommendedName>
        <fullName evidence="9">MIP18 family-like domain-containing protein</fullName>
    </recommendedName>
</protein>
<dbReference type="GO" id="GO:0032981">
    <property type="term" value="P:mitochondrial respiratory chain complex I assembly"/>
    <property type="evidence" value="ECO:0007669"/>
    <property type="project" value="TreeGrafter"/>
</dbReference>
<dbReference type="InterPro" id="IPR027417">
    <property type="entry name" value="P-loop_NTPase"/>
</dbReference>
<evidence type="ECO:0000313" key="8">
    <source>
        <dbReference type="Proteomes" id="UP000280598"/>
    </source>
</evidence>
<dbReference type="GO" id="GO:0005739">
    <property type="term" value="C:mitochondrion"/>
    <property type="evidence" value="ECO:0007669"/>
    <property type="project" value="TreeGrafter"/>
</dbReference>
<gene>
    <name evidence="7" type="ORF">D0860_08462</name>
</gene>
<keyword evidence="1" id="KW-0479">Metal-binding</keyword>
<keyword evidence="2" id="KW-0547">Nucleotide-binding</keyword>
<dbReference type="CDD" id="cd02037">
    <property type="entry name" value="Mrp_NBP35"/>
    <property type="match status" value="1"/>
</dbReference>
<dbReference type="PANTHER" id="PTHR42961:SF2">
    <property type="entry name" value="IRON-SULFUR PROTEIN NUBPL"/>
    <property type="match status" value="1"/>
</dbReference>
<dbReference type="Pfam" id="PF10609">
    <property type="entry name" value="ParA"/>
    <property type="match status" value="1"/>
</dbReference>
<evidence type="ECO:0000256" key="1">
    <source>
        <dbReference type="ARBA" id="ARBA00022723"/>
    </source>
</evidence>
<comment type="similarity">
    <text evidence="6">Belongs to the Mrp/NBP35 ATP-binding proteins family.</text>
</comment>
<evidence type="ECO:0000256" key="5">
    <source>
        <dbReference type="ARBA" id="ARBA00023014"/>
    </source>
</evidence>
<dbReference type="EMBL" id="QWIS01000308">
    <property type="protein sequence ID" value="RMY98682.1"/>
    <property type="molecule type" value="Genomic_DNA"/>
</dbReference>
<evidence type="ECO:0000313" key="7">
    <source>
        <dbReference type="EMBL" id="RMY98682.1"/>
    </source>
</evidence>
<evidence type="ECO:0008006" key="9">
    <source>
        <dbReference type="Google" id="ProtNLM"/>
    </source>
</evidence>
<dbReference type="Proteomes" id="UP000280598">
    <property type="component" value="Unassembled WGS sequence"/>
</dbReference>
<keyword evidence="4" id="KW-0408">Iron</keyword>
<dbReference type="Gene3D" id="3.40.50.300">
    <property type="entry name" value="P-loop containing nucleotide triphosphate hydrolases"/>
    <property type="match status" value="1"/>
</dbReference>
<keyword evidence="5" id="KW-0411">Iron-sulfur</keyword>
<organism evidence="7 8">
    <name type="scientific">Hortaea werneckii</name>
    <name type="common">Black yeast</name>
    <name type="synonym">Cladosporium werneckii</name>
    <dbReference type="NCBI Taxonomy" id="91943"/>
    <lineage>
        <taxon>Eukaryota</taxon>
        <taxon>Fungi</taxon>
        <taxon>Dikarya</taxon>
        <taxon>Ascomycota</taxon>
        <taxon>Pezizomycotina</taxon>
        <taxon>Dothideomycetes</taxon>
        <taxon>Dothideomycetidae</taxon>
        <taxon>Mycosphaerellales</taxon>
        <taxon>Teratosphaeriaceae</taxon>
        <taxon>Hortaea</taxon>
    </lineage>
</organism>
<dbReference type="InterPro" id="IPR019591">
    <property type="entry name" value="Mrp/NBP35_ATP-bd"/>
</dbReference>
<dbReference type="AlphaFoldDB" id="A0A3M7GC79"/>
<dbReference type="GO" id="GO:0005524">
    <property type="term" value="F:ATP binding"/>
    <property type="evidence" value="ECO:0007669"/>
    <property type="project" value="UniProtKB-KW"/>
</dbReference>
<name>A0A3M7GC79_HORWE</name>
<dbReference type="GO" id="GO:0016226">
    <property type="term" value="P:iron-sulfur cluster assembly"/>
    <property type="evidence" value="ECO:0007669"/>
    <property type="project" value="InterPro"/>
</dbReference>
<reference evidence="7 8" key="1">
    <citation type="journal article" date="2018" name="BMC Genomics">
        <title>Genomic evidence for intraspecific hybridization in a clonal and extremely halotolerant yeast.</title>
        <authorList>
            <person name="Gostincar C."/>
            <person name="Stajich J.E."/>
            <person name="Zupancic J."/>
            <person name="Zalar P."/>
            <person name="Gunde-Cimerman N."/>
        </authorList>
    </citation>
    <scope>NUCLEOTIDE SEQUENCE [LARGE SCALE GENOMIC DNA]</scope>
    <source>
        <strain evidence="7 8">EXF-562</strain>
    </source>
</reference>
<accession>A0A3M7GC79</accession>
<evidence type="ECO:0000256" key="2">
    <source>
        <dbReference type="ARBA" id="ARBA00022741"/>
    </source>
</evidence>
<evidence type="ECO:0000256" key="4">
    <source>
        <dbReference type="ARBA" id="ARBA00023004"/>
    </source>
</evidence>
<comment type="caution">
    <text evidence="7">The sequence shown here is derived from an EMBL/GenBank/DDBJ whole genome shotgun (WGS) entry which is preliminary data.</text>
</comment>
<dbReference type="SUPFAM" id="SSF52540">
    <property type="entry name" value="P-loop containing nucleoside triphosphate hydrolases"/>
    <property type="match status" value="1"/>
</dbReference>